<proteinExistence type="predicted"/>
<evidence type="ECO:0000313" key="1">
    <source>
        <dbReference type="EMBL" id="QKW48246.1"/>
    </source>
</evidence>
<sequence length="226" mass="25174">MEYADLEGDEDDGEARVTVRVPVGTRLALTSVLERHRVWTQQLRARHQARLKTIAPAQRALLRGEQDQELHTLRSQGELLDTRDVLVAFGLRQEVQARGWDHPWPDVDPDEIPLGGVSVGTGMRRYPETLSLRLPATLVEQVRAGCWSASKESIRQLQQWRDDHPAAVLRPEVIAPEEQAAAEYRRLAASVTTTGGIYRAGIRRGLHAALQMAPPPLVTALDPAPR</sequence>
<reference evidence="2 3" key="1">
    <citation type="submission" date="2020-06" db="EMBL/GenBank/DDBJ databases">
        <title>Genome mining for natural products.</title>
        <authorList>
            <person name="Zhang B."/>
            <person name="Shi J."/>
            <person name="Ge H."/>
        </authorList>
    </citation>
    <scope>NUCLEOTIDE SEQUENCE [LARGE SCALE GENOMIC DNA]</scope>
    <source>
        <strain evidence="2 3">NA00687</strain>
    </source>
</reference>
<evidence type="ECO:0000313" key="3">
    <source>
        <dbReference type="Proteomes" id="UP000509303"/>
    </source>
</evidence>
<gene>
    <name evidence="1" type="ORF">HUT08_00340</name>
    <name evidence="2" type="ORF">HUT08_36085</name>
</gene>
<protein>
    <submittedName>
        <fullName evidence="2">Uncharacterized protein</fullName>
    </submittedName>
</protein>
<dbReference type="EMBL" id="CP054929">
    <property type="protein sequence ID" value="QKW48246.1"/>
    <property type="molecule type" value="Genomic_DNA"/>
</dbReference>
<evidence type="ECO:0000313" key="2">
    <source>
        <dbReference type="EMBL" id="QKW54084.1"/>
    </source>
</evidence>
<dbReference type="AlphaFoldDB" id="A0A7H8NHT4"/>
<dbReference type="Proteomes" id="UP000509303">
    <property type="component" value="Chromosome"/>
</dbReference>
<keyword evidence="3" id="KW-1185">Reference proteome</keyword>
<dbReference type="EMBL" id="CP054929">
    <property type="protein sequence ID" value="QKW54084.1"/>
    <property type="molecule type" value="Genomic_DNA"/>
</dbReference>
<dbReference type="RefSeq" id="WP_176159943.1">
    <property type="nucleotide sequence ID" value="NZ_CP054929.1"/>
</dbReference>
<name>A0A7H8NHT4_9ACTN</name>
<organism evidence="2 3">
    <name type="scientific">Streptomyces buecherae</name>
    <dbReference type="NCBI Taxonomy" id="2763006"/>
    <lineage>
        <taxon>Bacteria</taxon>
        <taxon>Bacillati</taxon>
        <taxon>Actinomycetota</taxon>
        <taxon>Actinomycetes</taxon>
        <taxon>Kitasatosporales</taxon>
        <taxon>Streptomycetaceae</taxon>
        <taxon>Streptomyces</taxon>
    </lineage>
</organism>
<accession>A0A7H8NHT4</accession>